<keyword evidence="2" id="KW-1185">Reference proteome</keyword>
<evidence type="ECO:0000313" key="2">
    <source>
        <dbReference type="Proteomes" id="UP000199705"/>
    </source>
</evidence>
<accession>A0A1G7TK54</accession>
<dbReference type="STRING" id="551996.SAMN05192573_103181"/>
<evidence type="ECO:0000313" key="1">
    <source>
        <dbReference type="EMBL" id="SDG35482.1"/>
    </source>
</evidence>
<protein>
    <submittedName>
        <fullName evidence="1">Uncharacterized protein</fullName>
    </submittedName>
</protein>
<name>A0A1G7TK54_9SPHI</name>
<reference evidence="2" key="1">
    <citation type="submission" date="2016-10" db="EMBL/GenBank/DDBJ databases">
        <authorList>
            <person name="Varghese N."/>
            <person name="Submissions S."/>
        </authorList>
    </citation>
    <scope>NUCLEOTIDE SEQUENCE [LARGE SCALE GENOMIC DNA]</scope>
    <source>
        <strain evidence="2">Gh-67</strain>
    </source>
</reference>
<dbReference type="Proteomes" id="UP000199705">
    <property type="component" value="Unassembled WGS sequence"/>
</dbReference>
<dbReference type="EMBL" id="FNCG01000003">
    <property type="protein sequence ID" value="SDG35482.1"/>
    <property type="molecule type" value="Genomic_DNA"/>
</dbReference>
<sequence length="29" mass="3614">MKFIINISKLLINFRQWMMLKSMRSSFIH</sequence>
<gene>
    <name evidence="1" type="ORF">SAMN05192573_103181</name>
</gene>
<organism evidence="1 2">
    <name type="scientific">Mucilaginibacter gossypii</name>
    <dbReference type="NCBI Taxonomy" id="551996"/>
    <lineage>
        <taxon>Bacteria</taxon>
        <taxon>Pseudomonadati</taxon>
        <taxon>Bacteroidota</taxon>
        <taxon>Sphingobacteriia</taxon>
        <taxon>Sphingobacteriales</taxon>
        <taxon>Sphingobacteriaceae</taxon>
        <taxon>Mucilaginibacter</taxon>
    </lineage>
</organism>
<proteinExistence type="predicted"/>
<dbReference type="AlphaFoldDB" id="A0A1G7TK54"/>